<dbReference type="RefSeq" id="WP_207117770.1">
    <property type="nucleotide sequence ID" value="NZ_JAFLEQ010000003.1"/>
</dbReference>
<dbReference type="InterPro" id="IPR038763">
    <property type="entry name" value="DHH_sf"/>
</dbReference>
<evidence type="ECO:0000313" key="3">
    <source>
        <dbReference type="EMBL" id="MBN9643272.1"/>
    </source>
</evidence>
<feature type="domain" description="DHHA1" evidence="2">
    <location>
        <begin position="253"/>
        <end position="332"/>
    </location>
</feature>
<evidence type="ECO:0000259" key="1">
    <source>
        <dbReference type="Pfam" id="PF01368"/>
    </source>
</evidence>
<dbReference type="GO" id="GO:0003676">
    <property type="term" value="F:nucleic acid binding"/>
    <property type="evidence" value="ECO:0007669"/>
    <property type="project" value="InterPro"/>
</dbReference>
<accession>A0A939E0G5</accession>
<evidence type="ECO:0000313" key="4">
    <source>
        <dbReference type="Proteomes" id="UP000664332"/>
    </source>
</evidence>
<dbReference type="AlphaFoldDB" id="A0A939E0G5"/>
<dbReference type="InterPro" id="IPR001667">
    <property type="entry name" value="DDH_dom"/>
</dbReference>
<dbReference type="PANTHER" id="PTHR47618">
    <property type="entry name" value="BIFUNCTIONAL OLIGORIBONUCLEASE AND PAP PHOSPHATASE NRNA"/>
    <property type="match status" value="1"/>
</dbReference>
<gene>
    <name evidence="3" type="ORF">JZY06_01300</name>
</gene>
<dbReference type="Pfam" id="PF01368">
    <property type="entry name" value="DHH"/>
    <property type="match status" value="1"/>
</dbReference>
<dbReference type="InterPro" id="IPR003156">
    <property type="entry name" value="DHHA1_dom"/>
</dbReference>
<organism evidence="3 4">
    <name type="scientific">Corynebacterium mendelii</name>
    <dbReference type="NCBI Taxonomy" id="2765362"/>
    <lineage>
        <taxon>Bacteria</taxon>
        <taxon>Bacillati</taxon>
        <taxon>Actinomycetota</taxon>
        <taxon>Actinomycetes</taxon>
        <taxon>Mycobacteriales</taxon>
        <taxon>Corynebacteriaceae</taxon>
        <taxon>Corynebacterium</taxon>
    </lineage>
</organism>
<dbReference type="SUPFAM" id="SSF64182">
    <property type="entry name" value="DHH phosphoesterases"/>
    <property type="match status" value="1"/>
</dbReference>
<dbReference type="Proteomes" id="UP000664332">
    <property type="component" value="Unassembled WGS sequence"/>
</dbReference>
<comment type="caution">
    <text evidence="3">The sequence shown here is derived from an EMBL/GenBank/DDBJ whole genome shotgun (WGS) entry which is preliminary data.</text>
</comment>
<proteinExistence type="predicted"/>
<protein>
    <submittedName>
        <fullName evidence="3">Bifunctional oligoribonuclease/PAP phosphatase NrnA</fullName>
    </submittedName>
</protein>
<dbReference type="PANTHER" id="PTHR47618:SF1">
    <property type="entry name" value="BIFUNCTIONAL OLIGORIBONUCLEASE AND PAP PHOSPHATASE NRNA"/>
    <property type="match status" value="1"/>
</dbReference>
<keyword evidence="4" id="KW-1185">Reference proteome</keyword>
<reference evidence="3" key="1">
    <citation type="submission" date="2021-03" db="EMBL/GenBank/DDBJ databases">
        <authorList>
            <person name="Sun Q."/>
        </authorList>
    </citation>
    <scope>NUCLEOTIDE SEQUENCE</scope>
    <source>
        <strain evidence="3">CCM 8862</strain>
    </source>
</reference>
<dbReference type="InterPro" id="IPR051319">
    <property type="entry name" value="Oligoribo/pAp-PDE_c-di-AMP_PDE"/>
</dbReference>
<name>A0A939E0G5_9CORY</name>
<dbReference type="Gene3D" id="3.10.310.30">
    <property type="match status" value="1"/>
</dbReference>
<dbReference type="Pfam" id="PF02272">
    <property type="entry name" value="DHHA1"/>
    <property type="match status" value="1"/>
</dbReference>
<dbReference type="Gene3D" id="3.90.1640.10">
    <property type="entry name" value="inorganic pyrophosphatase (n-terminal core)"/>
    <property type="match status" value="1"/>
</dbReference>
<dbReference type="EMBL" id="JAFLEQ010000003">
    <property type="protein sequence ID" value="MBN9643272.1"/>
    <property type="molecule type" value="Genomic_DNA"/>
</dbReference>
<sequence length="339" mass="35027">MSGSNPHLWADESAFDFGAVDECVAGARAVAVIGHIRPDADAIGSVNALVEVLGNRGIDAKGFIGYRGQIDATLRSLPGTGRISFTGSLPGKFDTVITVDCGDLGRTGLMADAVGQRGQAGRLVVIDHHATNPGFGSLNCVAGGWESTTLLLWRWFVHSGDSITPTIAHNLYAGLVSDTGSFRWGSARMHVMARAMVEAGVDSRAIATDLFDRTSVGDLALKGRILAGMRVVEVAGTGYRFCALVADHDTIAGHTMAAVESLCGTIRAVDGTDFGVLVKEYVPGTWQVSFRSSGLVISPIAVRLGGGGHDLAAGCTIVADSADAVTATIAEAAGQELSG</sequence>
<evidence type="ECO:0000259" key="2">
    <source>
        <dbReference type="Pfam" id="PF02272"/>
    </source>
</evidence>
<feature type="domain" description="DDH" evidence="1">
    <location>
        <begin position="30"/>
        <end position="174"/>
    </location>
</feature>